<gene>
    <name evidence="2" type="ORF">FH5T_20745</name>
</gene>
<organism evidence="2 3">
    <name type="scientific">Draconibacterium orientale</name>
    <dbReference type="NCBI Taxonomy" id="1168034"/>
    <lineage>
        <taxon>Bacteria</taxon>
        <taxon>Pseudomonadati</taxon>
        <taxon>Bacteroidota</taxon>
        <taxon>Bacteroidia</taxon>
        <taxon>Marinilabiliales</taxon>
        <taxon>Prolixibacteraceae</taxon>
        <taxon>Draconibacterium</taxon>
    </lineage>
</organism>
<dbReference type="InterPro" id="IPR025665">
    <property type="entry name" value="Beta-barrel_OMP_2"/>
</dbReference>
<dbReference type="Pfam" id="PF13568">
    <property type="entry name" value="OMP_b-brl_2"/>
    <property type="match status" value="1"/>
</dbReference>
<name>A0ABM5QF27_9BACT</name>
<keyword evidence="3" id="KW-1185">Reference proteome</keyword>
<proteinExistence type="predicted"/>
<protein>
    <recommendedName>
        <fullName evidence="1">Outer membrane protein beta-barrel domain-containing protein</fullName>
    </recommendedName>
</protein>
<accession>A0ABM5QF27</accession>
<dbReference type="Proteomes" id="UP000023772">
    <property type="component" value="Chromosome"/>
</dbReference>
<reference evidence="2 3" key="1">
    <citation type="submission" date="2014-03" db="EMBL/GenBank/DDBJ databases">
        <title>Complete genome sequence of a deeply braunched marine Bacteroidia bacterium Draconibacterium orientale type strain FH5T.</title>
        <authorList>
            <person name="Li X."/>
            <person name="Wang X."/>
            <person name="Xie Z."/>
            <person name="Du Z."/>
            <person name="Chen G."/>
        </authorList>
    </citation>
    <scope>NUCLEOTIDE SEQUENCE [LARGE SCALE GENOMIC DNA]</scope>
    <source>
        <strain evidence="2 3">FH5</strain>
    </source>
</reference>
<evidence type="ECO:0000259" key="1">
    <source>
        <dbReference type="Pfam" id="PF13568"/>
    </source>
</evidence>
<feature type="domain" description="Outer membrane protein beta-barrel" evidence="1">
    <location>
        <begin position="51"/>
        <end position="221"/>
    </location>
</feature>
<dbReference type="EMBL" id="CP007451">
    <property type="protein sequence ID" value="AHW62394.1"/>
    <property type="molecule type" value="Genomic_DNA"/>
</dbReference>
<sequence length="246" mass="27818">MHLSLFTTVFHKILYLSPHIYKPNFKLITMKRTASLFIIALFMLCSASVMAQYSSVTFLGGANMATTDMKFGTGETDVEDSYKALYGMNIGALYEYVLNKDKSQEFAVESGLLFETKGFHKKLEASENKTTLYFIDVPLYVKYLHRFRSRNKFYVGAGPFVGMGLFGNADYSNDSESLKFGNDSIEHDYKRLDYGVSGKVGFLFLNGFNMCASYDYGLADIATAEIQETKTRVLRLSLGYTLRLHD</sequence>
<evidence type="ECO:0000313" key="2">
    <source>
        <dbReference type="EMBL" id="AHW62394.1"/>
    </source>
</evidence>
<evidence type="ECO:0000313" key="3">
    <source>
        <dbReference type="Proteomes" id="UP000023772"/>
    </source>
</evidence>